<accession>A0A1H6E8M4</accession>
<keyword evidence="2" id="KW-1185">Reference proteome</keyword>
<dbReference type="AlphaFoldDB" id="A0A1H6E8M4"/>
<evidence type="ECO:0000313" key="1">
    <source>
        <dbReference type="EMBL" id="SEG94072.1"/>
    </source>
</evidence>
<dbReference type="EMBL" id="FNVO01000043">
    <property type="protein sequence ID" value="SEG94072.1"/>
    <property type="molecule type" value="Genomic_DNA"/>
</dbReference>
<dbReference type="Proteomes" id="UP000236723">
    <property type="component" value="Unassembled WGS sequence"/>
</dbReference>
<sequence>MIGSIERIVDVAALIEFLFGPGEGERHENPRLVGGYPDLFLEPFLEPEPRADGSWDCGFLIRTLQPPKDRDDLVAEPIWHCELRTWPGEGVLSDDEWGQVALEVAIQNGVAIDDEDHASIAPWTAIRHAEDHIHIVMCLYGFEGRQLYLSRDRLQVPHACAIVEDRHRLWARRLRSLDERHLDDENPDDPAAR</sequence>
<evidence type="ECO:0008006" key="3">
    <source>
        <dbReference type="Google" id="ProtNLM"/>
    </source>
</evidence>
<protein>
    <recommendedName>
        <fullName evidence="3">Relaxase/Mobilisation nuclease domain-containing protein</fullName>
    </recommendedName>
</protein>
<name>A0A1H6E8M4_9ACTN</name>
<organism evidence="1 2">
    <name type="scientific">Thermomonospora echinospora</name>
    <dbReference type="NCBI Taxonomy" id="1992"/>
    <lineage>
        <taxon>Bacteria</taxon>
        <taxon>Bacillati</taxon>
        <taxon>Actinomycetota</taxon>
        <taxon>Actinomycetes</taxon>
        <taxon>Streptosporangiales</taxon>
        <taxon>Thermomonosporaceae</taxon>
        <taxon>Thermomonospora</taxon>
    </lineage>
</organism>
<dbReference type="OrthoDB" id="4382201at2"/>
<proteinExistence type="predicted"/>
<dbReference type="RefSeq" id="WP_103944765.1">
    <property type="nucleotide sequence ID" value="NZ_FNVO01000043.1"/>
</dbReference>
<evidence type="ECO:0000313" key="2">
    <source>
        <dbReference type="Proteomes" id="UP000236723"/>
    </source>
</evidence>
<reference evidence="2" key="1">
    <citation type="submission" date="2016-10" db="EMBL/GenBank/DDBJ databases">
        <authorList>
            <person name="Varghese N."/>
            <person name="Submissions S."/>
        </authorList>
    </citation>
    <scope>NUCLEOTIDE SEQUENCE [LARGE SCALE GENOMIC DNA]</scope>
    <source>
        <strain evidence="2">DSM 43163</strain>
    </source>
</reference>
<gene>
    <name evidence="1" type="ORF">SAMN04489712_1433</name>
</gene>